<dbReference type="Gene3D" id="2.160.10.10">
    <property type="entry name" value="Hexapeptide repeat proteins"/>
    <property type="match status" value="1"/>
</dbReference>
<evidence type="ECO:0000256" key="1">
    <source>
        <dbReference type="ARBA" id="ARBA00022679"/>
    </source>
</evidence>
<dbReference type="InterPro" id="IPR051159">
    <property type="entry name" value="Hexapeptide_acetyltransf"/>
</dbReference>
<sequence length="199" mass="20924">MSIFLKGINKLQITYWRVMGYGLAKMHGVEIGRGCTFYGLPIISRAPGSRIVIGDRVVLCSDSRYTALGVNHPVILRTLRTGAELKIGDDSGLSGSAICAAISVSIGKSALIGANVLLFDTDFHTKNPINRRYCGDHEKIAAKPVMVDDNVFIGANSIITKGVNIGRNSIVGAGSVVVKAVAESKIVAGSPAKEIGNVG</sequence>
<dbReference type="CDD" id="cd04647">
    <property type="entry name" value="LbH_MAT_like"/>
    <property type="match status" value="1"/>
</dbReference>
<dbReference type="Pfam" id="PF14602">
    <property type="entry name" value="Hexapep_2"/>
    <property type="match status" value="2"/>
</dbReference>
<organism evidence="4 5">
    <name type="scientific">Methylomonas aurea</name>
    <dbReference type="NCBI Taxonomy" id="2952224"/>
    <lineage>
        <taxon>Bacteria</taxon>
        <taxon>Pseudomonadati</taxon>
        <taxon>Pseudomonadota</taxon>
        <taxon>Gammaproteobacteria</taxon>
        <taxon>Methylococcales</taxon>
        <taxon>Methylococcaceae</taxon>
        <taxon>Methylomonas</taxon>
    </lineage>
</organism>
<evidence type="ECO:0000256" key="2">
    <source>
        <dbReference type="ARBA" id="ARBA00022737"/>
    </source>
</evidence>
<protein>
    <submittedName>
        <fullName evidence="4">Acyltransferase</fullName>
    </submittedName>
</protein>
<proteinExistence type="predicted"/>
<dbReference type="PROSITE" id="PS00101">
    <property type="entry name" value="HEXAPEP_TRANSFERASES"/>
    <property type="match status" value="1"/>
</dbReference>
<evidence type="ECO:0000256" key="3">
    <source>
        <dbReference type="ARBA" id="ARBA00023315"/>
    </source>
</evidence>
<keyword evidence="2" id="KW-0677">Repeat</keyword>
<dbReference type="RefSeq" id="WP_256612397.1">
    <property type="nucleotide sequence ID" value="NZ_JANIBM010000038.1"/>
</dbReference>
<dbReference type="Proteomes" id="UP001524569">
    <property type="component" value="Unassembled WGS sequence"/>
</dbReference>
<evidence type="ECO:0000313" key="4">
    <source>
        <dbReference type="EMBL" id="MCQ8183171.1"/>
    </source>
</evidence>
<dbReference type="PANTHER" id="PTHR23416">
    <property type="entry name" value="SIALIC ACID SYNTHASE-RELATED"/>
    <property type="match status" value="1"/>
</dbReference>
<dbReference type="InterPro" id="IPR018357">
    <property type="entry name" value="Hexapep_transf_CS"/>
</dbReference>
<name>A0ABT1UP49_9GAMM</name>
<comment type="caution">
    <text evidence="4">The sequence shown here is derived from an EMBL/GenBank/DDBJ whole genome shotgun (WGS) entry which is preliminary data.</text>
</comment>
<dbReference type="SUPFAM" id="SSF51161">
    <property type="entry name" value="Trimeric LpxA-like enzymes"/>
    <property type="match status" value="1"/>
</dbReference>
<dbReference type="InterPro" id="IPR001451">
    <property type="entry name" value="Hexapep"/>
</dbReference>
<dbReference type="EMBL" id="JANIBM010000038">
    <property type="protein sequence ID" value="MCQ8183171.1"/>
    <property type="molecule type" value="Genomic_DNA"/>
</dbReference>
<keyword evidence="1" id="KW-0808">Transferase</keyword>
<keyword evidence="5" id="KW-1185">Reference proteome</keyword>
<gene>
    <name evidence="4" type="ORF">NP603_18805</name>
</gene>
<dbReference type="InterPro" id="IPR011004">
    <property type="entry name" value="Trimer_LpxA-like_sf"/>
</dbReference>
<evidence type="ECO:0000313" key="5">
    <source>
        <dbReference type="Proteomes" id="UP001524569"/>
    </source>
</evidence>
<reference evidence="4 5" key="1">
    <citation type="submission" date="2022-07" db="EMBL/GenBank/DDBJ databases">
        <title>Methylomonas rivi sp. nov., Methylomonas rosea sp. nov., Methylomonas aureus sp. nov. and Methylomonas subterranea sp. nov., four novel methanotrophs isolated from a freshwater creek and the deep terrestrial subsurface.</title>
        <authorList>
            <person name="Abin C."/>
            <person name="Sankaranarayanan K."/>
            <person name="Garner C."/>
            <person name="Sindelar R."/>
            <person name="Kotary K."/>
            <person name="Garner R."/>
            <person name="Barclay S."/>
            <person name="Lawson P."/>
            <person name="Krumholz L."/>
        </authorList>
    </citation>
    <scope>NUCLEOTIDE SEQUENCE [LARGE SCALE GENOMIC DNA]</scope>
    <source>
        <strain evidence="4 5">SURF-1</strain>
    </source>
</reference>
<accession>A0ABT1UP49</accession>
<keyword evidence="3 4" id="KW-0012">Acyltransferase</keyword>
<dbReference type="GO" id="GO:0016746">
    <property type="term" value="F:acyltransferase activity"/>
    <property type="evidence" value="ECO:0007669"/>
    <property type="project" value="UniProtKB-KW"/>
</dbReference>